<dbReference type="Gene3D" id="1.20.1290.10">
    <property type="entry name" value="AhpD-like"/>
    <property type="match status" value="1"/>
</dbReference>
<dbReference type="SUPFAM" id="SSF69118">
    <property type="entry name" value="AhpD-like"/>
    <property type="match status" value="1"/>
</dbReference>
<dbReference type="InterPro" id="IPR003779">
    <property type="entry name" value="CMD-like"/>
</dbReference>
<keyword evidence="2" id="KW-0575">Peroxidase</keyword>
<dbReference type="Proteomes" id="UP000198521">
    <property type="component" value="Unassembled WGS sequence"/>
</dbReference>
<dbReference type="GO" id="GO:0051920">
    <property type="term" value="F:peroxiredoxin activity"/>
    <property type="evidence" value="ECO:0007669"/>
    <property type="project" value="InterPro"/>
</dbReference>
<dbReference type="AlphaFoldDB" id="A0A1H7UTB1"/>
<organism evidence="2 3">
    <name type="scientific">Aquimarina amphilecti</name>
    <dbReference type="NCBI Taxonomy" id="1038014"/>
    <lineage>
        <taxon>Bacteria</taxon>
        <taxon>Pseudomonadati</taxon>
        <taxon>Bacteroidota</taxon>
        <taxon>Flavobacteriia</taxon>
        <taxon>Flavobacteriales</taxon>
        <taxon>Flavobacteriaceae</taxon>
        <taxon>Aquimarina</taxon>
    </lineage>
</organism>
<gene>
    <name evidence="2" type="ORF">SAMN04487910_3863</name>
</gene>
<dbReference type="STRING" id="1038014.SAMN04487910_3863"/>
<proteinExistence type="predicted"/>
<evidence type="ECO:0000313" key="3">
    <source>
        <dbReference type="Proteomes" id="UP000198521"/>
    </source>
</evidence>
<dbReference type="Pfam" id="PF02627">
    <property type="entry name" value="CMD"/>
    <property type="match status" value="1"/>
</dbReference>
<evidence type="ECO:0000259" key="1">
    <source>
        <dbReference type="Pfam" id="PF02627"/>
    </source>
</evidence>
<evidence type="ECO:0000313" key="2">
    <source>
        <dbReference type="EMBL" id="SEM00064.1"/>
    </source>
</evidence>
<dbReference type="OrthoDB" id="9801997at2"/>
<keyword evidence="2" id="KW-0560">Oxidoreductase</keyword>
<sequence>MKTDRIDISKVKPSAYQPLFDLHNDCKKSTLTDLEFLLIEIRASQINSCAYCIQMHVKEAIEKGEKQYRIHALPVWRDTPFFTSEEQIILAMTEEITLISNNGLPEILYKKAINTFGEEKVADIIMAICGINSWNRIGVATLLIPSPSQE</sequence>
<dbReference type="PANTHER" id="PTHR34846">
    <property type="entry name" value="4-CARBOXYMUCONOLACTONE DECARBOXYLASE FAMILY PROTEIN (AFU_ORTHOLOGUE AFUA_6G11590)"/>
    <property type="match status" value="1"/>
</dbReference>
<dbReference type="RefSeq" id="WP_091411442.1">
    <property type="nucleotide sequence ID" value="NZ_FOAB01000007.1"/>
</dbReference>
<dbReference type="InterPro" id="IPR029032">
    <property type="entry name" value="AhpD-like"/>
</dbReference>
<name>A0A1H7UTB1_AQUAM</name>
<dbReference type="PANTHER" id="PTHR34846:SF10">
    <property type="entry name" value="CYTOPLASMIC PROTEIN"/>
    <property type="match status" value="1"/>
</dbReference>
<dbReference type="NCBIfam" id="TIGR00778">
    <property type="entry name" value="ahpD_dom"/>
    <property type="match status" value="1"/>
</dbReference>
<dbReference type="InterPro" id="IPR004675">
    <property type="entry name" value="AhpD_core"/>
</dbReference>
<dbReference type="EMBL" id="FOAB01000007">
    <property type="protein sequence ID" value="SEM00064.1"/>
    <property type="molecule type" value="Genomic_DNA"/>
</dbReference>
<accession>A0A1H7UTB1</accession>
<protein>
    <submittedName>
        <fullName evidence="2">Alkylhydroperoxidase AhpD family core domain-containing protein</fullName>
    </submittedName>
</protein>
<reference evidence="3" key="1">
    <citation type="submission" date="2016-10" db="EMBL/GenBank/DDBJ databases">
        <authorList>
            <person name="Varghese N."/>
            <person name="Submissions S."/>
        </authorList>
    </citation>
    <scope>NUCLEOTIDE SEQUENCE [LARGE SCALE GENOMIC DNA]</scope>
    <source>
        <strain evidence="3">DSM 25232 / NCIMB 14723 / 92V</strain>
    </source>
</reference>
<keyword evidence="3" id="KW-1185">Reference proteome</keyword>
<feature type="domain" description="Carboxymuconolactone decarboxylase-like" evidence="1">
    <location>
        <begin position="15"/>
        <end position="94"/>
    </location>
</feature>